<accession>A0AC34G605</accession>
<reference evidence="2" key="1">
    <citation type="submission" date="2022-11" db="UniProtKB">
        <authorList>
            <consortium name="WormBaseParasite"/>
        </authorList>
    </citation>
    <scope>IDENTIFICATION</scope>
</reference>
<dbReference type="WBParaSite" id="ES5_v2.g25034.t1">
    <property type="protein sequence ID" value="ES5_v2.g25034.t1"/>
    <property type="gene ID" value="ES5_v2.g25034"/>
</dbReference>
<sequence>MQGFDDVQTRKDSSFSWKKSNKYLASNYLKIDRDSGEKIDLKKDSNVNNSTLSLHISAYENSVEAKKKLYGNEKDDNKGEKSDSLKQWVHAKQIFIGSPSIVQNPFEFPRQQENEDNLPELMQFKASQRLLNPNRSSSGNLYPLLNQTSLKN</sequence>
<organism evidence="1 2">
    <name type="scientific">Panagrolaimus sp. ES5</name>
    <dbReference type="NCBI Taxonomy" id="591445"/>
    <lineage>
        <taxon>Eukaryota</taxon>
        <taxon>Metazoa</taxon>
        <taxon>Ecdysozoa</taxon>
        <taxon>Nematoda</taxon>
        <taxon>Chromadorea</taxon>
        <taxon>Rhabditida</taxon>
        <taxon>Tylenchina</taxon>
        <taxon>Panagrolaimomorpha</taxon>
        <taxon>Panagrolaimoidea</taxon>
        <taxon>Panagrolaimidae</taxon>
        <taxon>Panagrolaimus</taxon>
    </lineage>
</organism>
<evidence type="ECO:0000313" key="1">
    <source>
        <dbReference type="Proteomes" id="UP000887579"/>
    </source>
</evidence>
<dbReference type="Proteomes" id="UP000887579">
    <property type="component" value="Unplaced"/>
</dbReference>
<protein>
    <submittedName>
        <fullName evidence="2">Uncharacterized protein</fullName>
    </submittedName>
</protein>
<name>A0AC34G605_9BILA</name>
<proteinExistence type="predicted"/>
<evidence type="ECO:0000313" key="2">
    <source>
        <dbReference type="WBParaSite" id="ES5_v2.g25034.t1"/>
    </source>
</evidence>